<dbReference type="RefSeq" id="WP_055526811.1">
    <property type="nucleotide sequence ID" value="NZ_CP023695.1"/>
</dbReference>
<dbReference type="SUPFAM" id="SSF52777">
    <property type="entry name" value="CoA-dependent acyltransferases"/>
    <property type="match status" value="2"/>
</dbReference>
<name>A0A5J6HAS7_STRAD</name>
<dbReference type="GO" id="GO:0031177">
    <property type="term" value="F:phosphopantetheine binding"/>
    <property type="evidence" value="ECO:0007669"/>
    <property type="project" value="TreeGrafter"/>
</dbReference>
<evidence type="ECO:0000313" key="3">
    <source>
        <dbReference type="Proteomes" id="UP000326553"/>
    </source>
</evidence>
<accession>A0A5J6HAS7</accession>
<keyword evidence="3" id="KW-1185">Reference proteome</keyword>
<dbReference type="Proteomes" id="UP000326553">
    <property type="component" value="Chromosome"/>
</dbReference>
<dbReference type="Gene3D" id="3.30.559.10">
    <property type="entry name" value="Chloramphenicol acetyltransferase-like domain"/>
    <property type="match status" value="1"/>
</dbReference>
<dbReference type="GO" id="GO:0005737">
    <property type="term" value="C:cytoplasm"/>
    <property type="evidence" value="ECO:0007669"/>
    <property type="project" value="TreeGrafter"/>
</dbReference>
<dbReference type="PANTHER" id="PTHR45527:SF1">
    <property type="entry name" value="FATTY ACID SYNTHASE"/>
    <property type="match status" value="1"/>
</dbReference>
<dbReference type="KEGG" id="salw:CP975_03615"/>
<protein>
    <recommendedName>
        <fullName evidence="1">Condensation domain-containing protein</fullName>
    </recommendedName>
</protein>
<dbReference type="EMBL" id="CP023695">
    <property type="protein sequence ID" value="QEV16708.1"/>
    <property type="molecule type" value="Genomic_DNA"/>
</dbReference>
<feature type="domain" description="Condensation" evidence="1">
    <location>
        <begin position="36"/>
        <end position="327"/>
    </location>
</feature>
<organism evidence="2 3">
    <name type="scientific">Streptomyces alboniger</name>
    <dbReference type="NCBI Taxonomy" id="132473"/>
    <lineage>
        <taxon>Bacteria</taxon>
        <taxon>Bacillati</taxon>
        <taxon>Actinomycetota</taxon>
        <taxon>Actinomycetes</taxon>
        <taxon>Kitasatosporales</taxon>
        <taxon>Streptomycetaceae</taxon>
        <taxon>Streptomyces</taxon>
        <taxon>Streptomyces aurantiacus group</taxon>
    </lineage>
</organism>
<reference evidence="2 3" key="1">
    <citation type="submission" date="2017-09" db="EMBL/GenBank/DDBJ databases">
        <authorList>
            <person name="Lee N."/>
            <person name="Cho B.-K."/>
        </authorList>
    </citation>
    <scope>NUCLEOTIDE SEQUENCE [LARGE SCALE GENOMIC DNA]</scope>
    <source>
        <strain evidence="2 3">ATCC 12461</strain>
    </source>
</reference>
<dbReference type="InterPro" id="IPR001242">
    <property type="entry name" value="Condensation_dom"/>
</dbReference>
<dbReference type="InterPro" id="IPR023213">
    <property type="entry name" value="CAT-like_dom_sf"/>
</dbReference>
<dbReference type="GO" id="GO:0008610">
    <property type="term" value="P:lipid biosynthetic process"/>
    <property type="evidence" value="ECO:0007669"/>
    <property type="project" value="UniProtKB-ARBA"/>
</dbReference>
<dbReference type="PANTHER" id="PTHR45527">
    <property type="entry name" value="NONRIBOSOMAL PEPTIDE SYNTHETASE"/>
    <property type="match status" value="1"/>
</dbReference>
<dbReference type="Gene3D" id="3.30.559.30">
    <property type="entry name" value="Nonribosomal peptide synthetase, condensation domain"/>
    <property type="match status" value="1"/>
</dbReference>
<evidence type="ECO:0000313" key="2">
    <source>
        <dbReference type="EMBL" id="QEV16708.1"/>
    </source>
</evidence>
<gene>
    <name evidence="2" type="ORF">CP975_03615</name>
</gene>
<dbReference type="OrthoDB" id="2472181at2"/>
<dbReference type="Pfam" id="PF00668">
    <property type="entry name" value="Condensation"/>
    <property type="match status" value="1"/>
</dbReference>
<dbReference type="GO" id="GO:0043041">
    <property type="term" value="P:amino acid activation for nonribosomal peptide biosynthetic process"/>
    <property type="evidence" value="ECO:0007669"/>
    <property type="project" value="TreeGrafter"/>
</dbReference>
<dbReference type="GO" id="GO:0044550">
    <property type="term" value="P:secondary metabolite biosynthetic process"/>
    <property type="evidence" value="ECO:0007669"/>
    <property type="project" value="TreeGrafter"/>
</dbReference>
<dbReference type="AlphaFoldDB" id="A0A5J6HAS7"/>
<evidence type="ECO:0000259" key="1">
    <source>
        <dbReference type="Pfam" id="PF00668"/>
    </source>
</evidence>
<sequence>MTAATPSATEGTYEATYAQDLLNLVETLLPGTVLQPGFLVRAAYRLSGPVDEKTLRQALDDVVARHGALRTLLLRDGETLRQRVLPPKSVPLTVTRLGPDESADDWIADVTTRPHPHDELPLLYAYVAHRDEGVTLLALVAHHIASDAWSQDVIAHDLATAYTARLRGEEPLPADVMQYADIAAEDRSDEWQARIAEALPYWRDRLADAQGLGLPAETPDAAPGPSAVHAFRVDGALRRAVRDAARRGRTTPFTLLLTAFVGALLPPGDAMVPVITAGRIPSEWNTVGFLLNVLQIRVEHTGRDGLHDLLPRVDRRCREAYANDIPLLPVLRENPHLLERMTARDRVAPVFQMIVRRPERPSHETSDLRLDRLPLDAQPPLPIPLPFLWTMRWDDEPGGYVTYDAHLFSTAWMERAVDTYLGVLSELVR</sequence>
<dbReference type="GO" id="GO:0003824">
    <property type="term" value="F:catalytic activity"/>
    <property type="evidence" value="ECO:0007669"/>
    <property type="project" value="InterPro"/>
</dbReference>
<proteinExistence type="predicted"/>